<gene>
    <name evidence="2" type="ORF">F1193_01920</name>
</gene>
<dbReference type="Proteomes" id="UP000323886">
    <property type="component" value="Unassembled WGS sequence"/>
</dbReference>
<dbReference type="Gene3D" id="1.10.10.10">
    <property type="entry name" value="Winged helix-like DNA-binding domain superfamily/Winged helix DNA-binding domain"/>
    <property type="match status" value="1"/>
</dbReference>
<feature type="domain" description="HTH marR-type" evidence="1">
    <location>
        <begin position="1"/>
        <end position="116"/>
    </location>
</feature>
<reference evidence="2 3" key="1">
    <citation type="submission" date="2019-09" db="EMBL/GenBank/DDBJ databases">
        <title>Draft Whole-Genome sequence of Blastochloris sulfoviridis DSM 729.</title>
        <authorList>
            <person name="Meyer T.E."/>
            <person name="Kyndt J.A."/>
        </authorList>
    </citation>
    <scope>NUCLEOTIDE SEQUENCE [LARGE SCALE GENOMIC DNA]</scope>
    <source>
        <strain evidence="2 3">DSM 729</strain>
    </source>
</reference>
<dbReference type="AlphaFoldDB" id="A0A5M6I6E0"/>
<organism evidence="2 3">
    <name type="scientific">Blastochloris sulfoviridis</name>
    <dbReference type="NCBI Taxonomy" id="50712"/>
    <lineage>
        <taxon>Bacteria</taxon>
        <taxon>Pseudomonadati</taxon>
        <taxon>Pseudomonadota</taxon>
        <taxon>Alphaproteobacteria</taxon>
        <taxon>Hyphomicrobiales</taxon>
        <taxon>Blastochloridaceae</taxon>
        <taxon>Blastochloris</taxon>
    </lineage>
</organism>
<name>A0A5M6I6E0_9HYPH</name>
<dbReference type="SMART" id="SM00347">
    <property type="entry name" value="HTH_MARR"/>
    <property type="match status" value="1"/>
</dbReference>
<dbReference type="InterPro" id="IPR036388">
    <property type="entry name" value="WH-like_DNA-bd_sf"/>
</dbReference>
<dbReference type="GO" id="GO:0003700">
    <property type="term" value="F:DNA-binding transcription factor activity"/>
    <property type="evidence" value="ECO:0007669"/>
    <property type="project" value="InterPro"/>
</dbReference>
<dbReference type="RefSeq" id="WP_150095976.1">
    <property type="nucleotide sequence ID" value="NZ_VWPL01000002.1"/>
</dbReference>
<evidence type="ECO:0000313" key="3">
    <source>
        <dbReference type="Proteomes" id="UP000323886"/>
    </source>
</evidence>
<dbReference type="EMBL" id="VWPL01000002">
    <property type="protein sequence ID" value="KAA5603427.1"/>
    <property type="molecule type" value="Genomic_DNA"/>
</dbReference>
<dbReference type="InterPro" id="IPR039422">
    <property type="entry name" value="MarR/SlyA-like"/>
</dbReference>
<dbReference type="GO" id="GO:0006950">
    <property type="term" value="P:response to stress"/>
    <property type="evidence" value="ECO:0007669"/>
    <property type="project" value="TreeGrafter"/>
</dbReference>
<sequence>MAVELRTSQALKLLHDLALDQVRDSEPDLTQRQLAILLTVYLEVPPHTVRGLAAKLGVTKPVITRALDTMGKLGLVTRRRDETDRRNVIIQRTVRGSLFVERLGDLVAARARELPV</sequence>
<proteinExistence type="predicted"/>
<dbReference type="PANTHER" id="PTHR33164:SF43">
    <property type="entry name" value="HTH-TYPE TRANSCRIPTIONAL REPRESSOR YETL"/>
    <property type="match status" value="1"/>
</dbReference>
<dbReference type="Pfam" id="PF01047">
    <property type="entry name" value="MarR"/>
    <property type="match status" value="1"/>
</dbReference>
<evidence type="ECO:0000313" key="2">
    <source>
        <dbReference type="EMBL" id="KAA5603427.1"/>
    </source>
</evidence>
<comment type="caution">
    <text evidence="2">The sequence shown here is derived from an EMBL/GenBank/DDBJ whole genome shotgun (WGS) entry which is preliminary data.</text>
</comment>
<dbReference type="PROSITE" id="PS50995">
    <property type="entry name" value="HTH_MARR_2"/>
    <property type="match status" value="1"/>
</dbReference>
<dbReference type="InterPro" id="IPR036390">
    <property type="entry name" value="WH_DNA-bd_sf"/>
</dbReference>
<dbReference type="PANTHER" id="PTHR33164">
    <property type="entry name" value="TRANSCRIPTIONAL REGULATOR, MARR FAMILY"/>
    <property type="match status" value="1"/>
</dbReference>
<evidence type="ECO:0000259" key="1">
    <source>
        <dbReference type="PROSITE" id="PS50995"/>
    </source>
</evidence>
<accession>A0A5M6I6E0</accession>
<protein>
    <submittedName>
        <fullName evidence="2">Winged helix-turn-helix transcriptional regulator</fullName>
    </submittedName>
</protein>
<dbReference type="SUPFAM" id="SSF46785">
    <property type="entry name" value="Winged helix' DNA-binding domain"/>
    <property type="match status" value="1"/>
</dbReference>
<dbReference type="InterPro" id="IPR000835">
    <property type="entry name" value="HTH_MarR-typ"/>
</dbReference>
<keyword evidence="3" id="KW-1185">Reference proteome</keyword>
<dbReference type="OrthoDB" id="9812268at2"/>